<sequence length="188" mass="20648">MSNEVTSNAESLTSNRHGCEYLSFKLGEEEYAMDIQQVQELRRYETVTQIANAPEYVKGVVNLRGIIVPILDLRIKFQIGSPTYDEFTVVIILNIHNKLTGIVVDSVSDVVLLAAEDIRSAPLIQELAEASYLIGLGSIAERMLIVVDISKMLLSAQLGTQLDLQLSAQPSAQIGEHESELETSDLSA</sequence>
<dbReference type="PANTHER" id="PTHR22617">
    <property type="entry name" value="CHEMOTAXIS SENSOR HISTIDINE KINASE-RELATED"/>
    <property type="match status" value="1"/>
</dbReference>
<evidence type="ECO:0000259" key="4">
    <source>
        <dbReference type="PROSITE" id="PS50851"/>
    </source>
</evidence>
<dbReference type="Pfam" id="PF01584">
    <property type="entry name" value="CheW"/>
    <property type="match status" value="1"/>
</dbReference>
<dbReference type="PROSITE" id="PS50851">
    <property type="entry name" value="CHEW"/>
    <property type="match status" value="1"/>
</dbReference>
<dbReference type="Gene3D" id="2.30.30.40">
    <property type="entry name" value="SH3 Domains"/>
    <property type="match status" value="1"/>
</dbReference>
<evidence type="ECO:0000313" key="6">
    <source>
        <dbReference type="Proteomes" id="UP001589844"/>
    </source>
</evidence>
<keyword evidence="6" id="KW-1185">Reference proteome</keyword>
<organism evidence="5 6">
    <name type="scientific">Undibacterium danionis</name>
    <dbReference type="NCBI Taxonomy" id="1812100"/>
    <lineage>
        <taxon>Bacteria</taxon>
        <taxon>Pseudomonadati</taxon>
        <taxon>Pseudomonadota</taxon>
        <taxon>Betaproteobacteria</taxon>
        <taxon>Burkholderiales</taxon>
        <taxon>Oxalobacteraceae</taxon>
        <taxon>Undibacterium</taxon>
    </lineage>
</organism>
<dbReference type="InterPro" id="IPR002545">
    <property type="entry name" value="CheW-lke_dom"/>
</dbReference>
<dbReference type="RefSeq" id="WP_390212881.1">
    <property type="nucleotide sequence ID" value="NZ_JBHLXJ010000013.1"/>
</dbReference>
<keyword evidence="3" id="KW-0963">Cytoplasm</keyword>
<gene>
    <name evidence="5" type="ORF">ACFFJH_11890</name>
</gene>
<dbReference type="SMART" id="SM00260">
    <property type="entry name" value="CheW"/>
    <property type="match status" value="1"/>
</dbReference>
<proteinExistence type="predicted"/>
<evidence type="ECO:0000313" key="5">
    <source>
        <dbReference type="EMBL" id="MFC0350513.1"/>
    </source>
</evidence>
<name>A0ABV6IG16_9BURK</name>
<evidence type="ECO:0000256" key="3">
    <source>
        <dbReference type="ARBA" id="ARBA00022490"/>
    </source>
</evidence>
<dbReference type="PANTHER" id="PTHR22617:SF45">
    <property type="entry name" value="CHEMOTAXIS PROTEIN CHEW"/>
    <property type="match status" value="1"/>
</dbReference>
<dbReference type="InterPro" id="IPR036061">
    <property type="entry name" value="CheW-like_dom_sf"/>
</dbReference>
<reference evidence="5 6" key="1">
    <citation type="submission" date="2024-09" db="EMBL/GenBank/DDBJ databases">
        <authorList>
            <person name="Sun Q."/>
            <person name="Mori K."/>
        </authorList>
    </citation>
    <scope>NUCLEOTIDE SEQUENCE [LARGE SCALE GENOMIC DNA]</scope>
    <source>
        <strain evidence="5 6">CCM 8677</strain>
    </source>
</reference>
<evidence type="ECO:0000256" key="1">
    <source>
        <dbReference type="ARBA" id="ARBA00004496"/>
    </source>
</evidence>
<comment type="caution">
    <text evidence="5">The sequence shown here is derived from an EMBL/GenBank/DDBJ whole genome shotgun (WGS) entry which is preliminary data.</text>
</comment>
<dbReference type="SUPFAM" id="SSF50341">
    <property type="entry name" value="CheW-like"/>
    <property type="match status" value="1"/>
</dbReference>
<dbReference type="InterPro" id="IPR039315">
    <property type="entry name" value="CheW"/>
</dbReference>
<accession>A0ABV6IG16</accession>
<protein>
    <recommendedName>
        <fullName evidence="2">Chemotaxis protein CheW</fullName>
    </recommendedName>
</protein>
<feature type="domain" description="CheW-like" evidence="4">
    <location>
        <begin position="18"/>
        <end position="158"/>
    </location>
</feature>
<dbReference type="Proteomes" id="UP001589844">
    <property type="component" value="Unassembled WGS sequence"/>
</dbReference>
<dbReference type="EMBL" id="JBHLXJ010000013">
    <property type="protein sequence ID" value="MFC0350513.1"/>
    <property type="molecule type" value="Genomic_DNA"/>
</dbReference>
<evidence type="ECO:0000256" key="2">
    <source>
        <dbReference type="ARBA" id="ARBA00021483"/>
    </source>
</evidence>
<comment type="subcellular location">
    <subcellularLocation>
        <location evidence="1">Cytoplasm</location>
    </subcellularLocation>
</comment>
<dbReference type="Gene3D" id="2.40.50.180">
    <property type="entry name" value="CheA-289, Domain 4"/>
    <property type="match status" value="1"/>
</dbReference>